<dbReference type="Proteomes" id="UP000265703">
    <property type="component" value="Unassembled WGS sequence"/>
</dbReference>
<organism evidence="2 3">
    <name type="scientific">Glomus cerebriforme</name>
    <dbReference type="NCBI Taxonomy" id="658196"/>
    <lineage>
        <taxon>Eukaryota</taxon>
        <taxon>Fungi</taxon>
        <taxon>Fungi incertae sedis</taxon>
        <taxon>Mucoromycota</taxon>
        <taxon>Glomeromycotina</taxon>
        <taxon>Glomeromycetes</taxon>
        <taxon>Glomerales</taxon>
        <taxon>Glomeraceae</taxon>
        <taxon>Glomus</taxon>
    </lineage>
</organism>
<sequence>MKGKTREEMKALCLAKKNNIQSKSSLSNTIANVDEKENEKNVAPTIEEIHTVENNTNETSLNKTKTVSNEDKKSSSSSSSSSSSLPSLVN</sequence>
<gene>
    <name evidence="2" type="ORF">C1645_757701</name>
</gene>
<dbReference type="EMBL" id="QKYT01000062">
    <property type="protein sequence ID" value="RIA95390.1"/>
    <property type="molecule type" value="Genomic_DNA"/>
</dbReference>
<feature type="compositionally biased region" description="Low complexity" evidence="1">
    <location>
        <begin position="75"/>
        <end position="84"/>
    </location>
</feature>
<evidence type="ECO:0000313" key="2">
    <source>
        <dbReference type="EMBL" id="RIA95390.1"/>
    </source>
</evidence>
<feature type="compositionally biased region" description="Polar residues" evidence="1">
    <location>
        <begin position="52"/>
        <end position="67"/>
    </location>
</feature>
<name>A0A397TAU7_9GLOM</name>
<feature type="region of interest" description="Disordered" evidence="1">
    <location>
        <begin position="28"/>
        <end position="90"/>
    </location>
</feature>
<accession>A0A397TAU7</accession>
<feature type="non-terminal residue" evidence="2">
    <location>
        <position position="90"/>
    </location>
</feature>
<reference evidence="2 3" key="1">
    <citation type="submission" date="2018-06" db="EMBL/GenBank/DDBJ databases">
        <title>Comparative genomics reveals the genomic features of Rhizophagus irregularis, R. cerebriforme, R. diaphanum and Gigaspora rosea, and their symbiotic lifestyle signature.</title>
        <authorList>
            <person name="Morin E."/>
            <person name="San Clemente H."/>
            <person name="Chen E.C.H."/>
            <person name="De La Providencia I."/>
            <person name="Hainaut M."/>
            <person name="Kuo A."/>
            <person name="Kohler A."/>
            <person name="Murat C."/>
            <person name="Tang N."/>
            <person name="Roy S."/>
            <person name="Loubradou J."/>
            <person name="Henrissat B."/>
            <person name="Grigoriev I.V."/>
            <person name="Corradi N."/>
            <person name="Roux C."/>
            <person name="Martin F.M."/>
        </authorList>
    </citation>
    <scope>NUCLEOTIDE SEQUENCE [LARGE SCALE GENOMIC DNA]</scope>
    <source>
        <strain evidence="2 3">DAOM 227022</strain>
    </source>
</reference>
<proteinExistence type="predicted"/>
<keyword evidence="3" id="KW-1185">Reference proteome</keyword>
<dbReference type="AlphaFoldDB" id="A0A397TAU7"/>
<protein>
    <submittedName>
        <fullName evidence="2">Uncharacterized protein</fullName>
    </submittedName>
</protein>
<evidence type="ECO:0000313" key="3">
    <source>
        <dbReference type="Proteomes" id="UP000265703"/>
    </source>
</evidence>
<comment type="caution">
    <text evidence="2">The sequence shown here is derived from an EMBL/GenBank/DDBJ whole genome shotgun (WGS) entry which is preliminary data.</text>
</comment>
<evidence type="ECO:0000256" key="1">
    <source>
        <dbReference type="SAM" id="MobiDB-lite"/>
    </source>
</evidence>